<proteinExistence type="predicted"/>
<evidence type="ECO:0000313" key="2">
    <source>
        <dbReference type="Proteomes" id="UP001209317"/>
    </source>
</evidence>
<gene>
    <name evidence="1" type="ORF">OD355_05305</name>
</gene>
<keyword evidence="2" id="KW-1185">Reference proteome</keyword>
<dbReference type="EMBL" id="JAOTPL010000005">
    <property type="protein sequence ID" value="MCU7693932.1"/>
    <property type="molecule type" value="Genomic_DNA"/>
</dbReference>
<name>A0AAE3IQG4_9BACT</name>
<dbReference type="Proteomes" id="UP001209317">
    <property type="component" value="Unassembled WGS sequence"/>
</dbReference>
<dbReference type="RefSeq" id="WP_263037420.1">
    <property type="nucleotide sequence ID" value="NZ_JAOTPL010000005.1"/>
</dbReference>
<sequence>MAKLQTFSLNVDEMINDFFEGCRAYGIVTNFKNYKFCWYINKMLGYDFRLNTDIEIITSKKNRQYFFPVYQYNIQNSAVTHYLYDNSFDGEYLIPEFKHIDFLWLMKGEYYIDEEACNEIIEIVRSTKEVQMISEIDVDKLSSKAHLIF</sequence>
<dbReference type="AlphaFoldDB" id="A0AAE3IQG4"/>
<reference evidence="1" key="1">
    <citation type="submission" date="2022-10" db="EMBL/GenBank/DDBJ databases">
        <authorList>
            <person name="Kim H.S."/>
            <person name="Kim J.-S."/>
            <person name="Suh M.K."/>
            <person name="Eom M.K."/>
            <person name="Lee J.-S."/>
        </authorList>
    </citation>
    <scope>NUCLEOTIDE SEQUENCE</scope>
    <source>
        <strain evidence="1">LIP-5</strain>
    </source>
</reference>
<accession>A0AAE3IQG4</accession>
<dbReference type="InterPro" id="IPR047690">
    <property type="entry name" value="IPExxxVDY_fam"/>
</dbReference>
<organism evidence="1 2">
    <name type="scientific">Haoranjiania flava</name>
    <dbReference type="NCBI Taxonomy" id="1856322"/>
    <lineage>
        <taxon>Bacteria</taxon>
        <taxon>Pseudomonadati</taxon>
        <taxon>Bacteroidota</taxon>
        <taxon>Chitinophagia</taxon>
        <taxon>Chitinophagales</taxon>
        <taxon>Chitinophagaceae</taxon>
        <taxon>Haoranjiania</taxon>
    </lineage>
</organism>
<comment type="caution">
    <text evidence="1">The sequence shown here is derived from an EMBL/GenBank/DDBJ whole genome shotgun (WGS) entry which is preliminary data.</text>
</comment>
<protein>
    <submittedName>
        <fullName evidence="1">IPExxxVDY family protein</fullName>
    </submittedName>
</protein>
<dbReference type="NCBIfam" id="NF033205">
    <property type="entry name" value="IPExxxVDY"/>
    <property type="match status" value="1"/>
</dbReference>
<evidence type="ECO:0000313" key="1">
    <source>
        <dbReference type="EMBL" id="MCU7693932.1"/>
    </source>
</evidence>